<proteinExistence type="predicted"/>
<dbReference type="EMBL" id="QHKI01000002">
    <property type="protein sequence ID" value="RSM90772.1"/>
    <property type="molecule type" value="Genomic_DNA"/>
</dbReference>
<evidence type="ECO:0000313" key="1">
    <source>
        <dbReference type="EMBL" id="RSM90772.1"/>
    </source>
</evidence>
<protein>
    <submittedName>
        <fullName evidence="1">Uncharacterized protein</fullName>
    </submittedName>
</protein>
<reference evidence="1 2" key="1">
    <citation type="submission" date="2018-05" db="EMBL/GenBank/DDBJ databases">
        <title>Evolution of GPA BGCs.</title>
        <authorList>
            <person name="Waglechner N."/>
            <person name="Wright G.D."/>
        </authorList>
    </citation>
    <scope>NUCLEOTIDE SEQUENCE [LARGE SCALE GENOMIC DNA]</scope>
    <source>
        <strain evidence="1 2">A82846</strain>
    </source>
</reference>
<accession>A0A428ZRU3</accession>
<dbReference type="AlphaFoldDB" id="A0A428ZRU3"/>
<evidence type="ECO:0000313" key="2">
    <source>
        <dbReference type="Proteomes" id="UP000287547"/>
    </source>
</evidence>
<gene>
    <name evidence="1" type="ORF">DMH04_04785</name>
</gene>
<organism evidence="1 2">
    <name type="scientific">Kibdelosporangium aridum</name>
    <dbReference type="NCBI Taxonomy" id="2030"/>
    <lineage>
        <taxon>Bacteria</taxon>
        <taxon>Bacillati</taxon>
        <taxon>Actinomycetota</taxon>
        <taxon>Actinomycetes</taxon>
        <taxon>Pseudonocardiales</taxon>
        <taxon>Pseudonocardiaceae</taxon>
        <taxon>Kibdelosporangium</taxon>
    </lineage>
</organism>
<dbReference type="Proteomes" id="UP000287547">
    <property type="component" value="Unassembled WGS sequence"/>
</dbReference>
<sequence length="80" mass="8969">MLEHLQADVVQQVVELLALHQAAEFFRCQFGESRSSLLAGLMPAQPRGEGRARDFVGQLEQLGFADDDDLPRRPFSRGRS</sequence>
<comment type="caution">
    <text evidence="1">The sequence shown here is derived from an EMBL/GenBank/DDBJ whole genome shotgun (WGS) entry which is preliminary data.</text>
</comment>
<name>A0A428ZRU3_KIBAR</name>